<organism evidence="8">
    <name type="scientific">candidate division WOR-3 bacterium</name>
    <dbReference type="NCBI Taxonomy" id="2052148"/>
    <lineage>
        <taxon>Bacteria</taxon>
        <taxon>Bacteria division WOR-3</taxon>
    </lineage>
</organism>
<evidence type="ECO:0000313" key="8">
    <source>
        <dbReference type="EMBL" id="HHF58088.1"/>
    </source>
</evidence>
<keyword evidence="3 8" id="KW-0808">Transferase</keyword>
<gene>
    <name evidence="8" type="ORF">ENL41_01535</name>
</gene>
<proteinExistence type="inferred from homology"/>
<dbReference type="PANTHER" id="PTHR30589:SF0">
    <property type="entry name" value="PHOSPHATIDYLGLYCEROL--PROLIPOPROTEIN DIACYLGLYCERYL TRANSFERASE"/>
    <property type="match status" value="1"/>
</dbReference>
<dbReference type="InterPro" id="IPR001640">
    <property type="entry name" value="Lgt"/>
</dbReference>
<evidence type="ECO:0000256" key="6">
    <source>
        <dbReference type="ARBA" id="ARBA00023136"/>
    </source>
</evidence>
<keyword evidence="6 7" id="KW-0472">Membrane</keyword>
<dbReference type="EMBL" id="DRTV01000115">
    <property type="protein sequence ID" value="HHF58088.1"/>
    <property type="molecule type" value="Genomic_DNA"/>
</dbReference>
<keyword evidence="5 7" id="KW-1133">Transmembrane helix</keyword>
<evidence type="ECO:0000256" key="5">
    <source>
        <dbReference type="ARBA" id="ARBA00022989"/>
    </source>
</evidence>
<name>A0A7C5I4G7_UNCW3</name>
<comment type="similarity">
    <text evidence="1">Belongs to the Lgt family.</text>
</comment>
<reference evidence="8" key="1">
    <citation type="journal article" date="2020" name="mSystems">
        <title>Genome- and Community-Level Interaction Insights into Carbon Utilization and Element Cycling Functions of Hydrothermarchaeota in Hydrothermal Sediment.</title>
        <authorList>
            <person name="Zhou Z."/>
            <person name="Liu Y."/>
            <person name="Xu W."/>
            <person name="Pan J."/>
            <person name="Luo Z.H."/>
            <person name="Li M."/>
        </authorList>
    </citation>
    <scope>NUCLEOTIDE SEQUENCE [LARGE SCALE GENOMIC DNA]</scope>
    <source>
        <strain evidence="8">HyVt-94</strain>
    </source>
</reference>
<dbReference type="PANTHER" id="PTHR30589">
    <property type="entry name" value="PROLIPOPROTEIN DIACYLGLYCERYL TRANSFERASE"/>
    <property type="match status" value="1"/>
</dbReference>
<dbReference type="AlphaFoldDB" id="A0A7C5I4G7"/>
<dbReference type="Pfam" id="PF01790">
    <property type="entry name" value="LGT"/>
    <property type="match status" value="1"/>
</dbReference>
<comment type="caution">
    <text evidence="8">The sequence shown here is derived from an EMBL/GenBank/DDBJ whole genome shotgun (WGS) entry which is preliminary data.</text>
</comment>
<evidence type="ECO:0000256" key="7">
    <source>
        <dbReference type="SAM" id="Phobius"/>
    </source>
</evidence>
<evidence type="ECO:0000256" key="2">
    <source>
        <dbReference type="ARBA" id="ARBA00022475"/>
    </source>
</evidence>
<feature type="transmembrane region" description="Helical" evidence="7">
    <location>
        <begin position="44"/>
        <end position="69"/>
    </location>
</feature>
<feature type="non-terminal residue" evidence="8">
    <location>
        <position position="134"/>
    </location>
</feature>
<accession>A0A7C5I4G7</accession>
<feature type="transmembrane region" description="Helical" evidence="7">
    <location>
        <begin position="13"/>
        <end position="32"/>
    </location>
</feature>
<dbReference type="GO" id="GO:0005886">
    <property type="term" value="C:plasma membrane"/>
    <property type="evidence" value="ECO:0007669"/>
    <property type="project" value="InterPro"/>
</dbReference>
<keyword evidence="2" id="KW-1003">Cell membrane</keyword>
<evidence type="ECO:0000256" key="1">
    <source>
        <dbReference type="ARBA" id="ARBA00007150"/>
    </source>
</evidence>
<evidence type="ECO:0000256" key="4">
    <source>
        <dbReference type="ARBA" id="ARBA00022692"/>
    </source>
</evidence>
<protein>
    <submittedName>
        <fullName evidence="8">Prolipoprotein diacylglyceryl transferase</fullName>
    </submittedName>
</protein>
<feature type="transmembrane region" description="Helical" evidence="7">
    <location>
        <begin position="81"/>
        <end position="103"/>
    </location>
</feature>
<keyword evidence="4 7" id="KW-0812">Transmembrane</keyword>
<sequence length="134" mass="15347">MYPVLFRIGSLEIRTWGIFVLLGFIAGIYYVAKKAERASLKKDDIYDLGFWILVSAIVGSRLFYILYHLSYFKEHPVETLAVWNGGLVFFGGVVFAIPTAIIFMKKKNMNLWKVADWIGPAFALGMFFGRWGCF</sequence>
<dbReference type="GO" id="GO:0008961">
    <property type="term" value="F:phosphatidylglycerol-prolipoprotein diacylglyceryl transferase activity"/>
    <property type="evidence" value="ECO:0007669"/>
    <property type="project" value="InterPro"/>
</dbReference>
<dbReference type="GO" id="GO:0042158">
    <property type="term" value="P:lipoprotein biosynthetic process"/>
    <property type="evidence" value="ECO:0007669"/>
    <property type="project" value="InterPro"/>
</dbReference>
<evidence type="ECO:0000256" key="3">
    <source>
        <dbReference type="ARBA" id="ARBA00022679"/>
    </source>
</evidence>
<dbReference type="Proteomes" id="UP000886014">
    <property type="component" value="Unassembled WGS sequence"/>
</dbReference>